<dbReference type="Gene3D" id="2.50.20.10">
    <property type="entry name" value="Lipoprotein localisation LolA/LolB/LppX"/>
    <property type="match status" value="1"/>
</dbReference>
<name>A0ABZ0X6T7_9GAMM</name>
<feature type="chain" id="PRO_5046370390" evidence="1">
    <location>
        <begin position="26"/>
        <end position="460"/>
    </location>
</feature>
<dbReference type="RefSeq" id="WP_018624263.1">
    <property type="nucleotide sequence ID" value="NZ_CP140158.1"/>
</dbReference>
<dbReference type="CDD" id="cd16329">
    <property type="entry name" value="LolA_like"/>
    <property type="match status" value="1"/>
</dbReference>
<evidence type="ECO:0000313" key="3">
    <source>
        <dbReference type="Proteomes" id="UP001324185"/>
    </source>
</evidence>
<dbReference type="InterPro" id="IPR010752">
    <property type="entry name" value="DUF1329"/>
</dbReference>
<gene>
    <name evidence="2" type="ORF">SR900_04895</name>
</gene>
<dbReference type="Proteomes" id="UP001324185">
    <property type="component" value="Chromosome"/>
</dbReference>
<dbReference type="EMBL" id="CP140158">
    <property type="protein sequence ID" value="WQG86230.1"/>
    <property type="molecule type" value="Genomic_DNA"/>
</dbReference>
<evidence type="ECO:0000256" key="1">
    <source>
        <dbReference type="SAM" id="SignalP"/>
    </source>
</evidence>
<accession>A0ABZ0X6T7</accession>
<reference evidence="2 3" key="1">
    <citation type="submission" date="2023-11" db="EMBL/GenBank/DDBJ databases">
        <title>MicrobeMod: A computational toolkit for identifying prokaryotic methylation and restriction-modification with nanopore sequencing.</title>
        <authorList>
            <person name="Crits-Christoph A."/>
            <person name="Kang S.C."/>
            <person name="Lee H."/>
            <person name="Ostrov N."/>
        </authorList>
    </citation>
    <scope>NUCLEOTIDE SEQUENCE [LARGE SCALE GENOMIC DNA]</scope>
    <source>
        <strain evidence="2 3">DSMZ 16071</strain>
    </source>
</reference>
<keyword evidence="3" id="KW-1185">Reference proteome</keyword>
<evidence type="ECO:0000313" key="2">
    <source>
        <dbReference type="EMBL" id="WQG86230.1"/>
    </source>
</evidence>
<keyword evidence="1" id="KW-0732">Signal</keyword>
<sequence>MTKVMNKWLLAGAVVSAMCTSVASAKVSEEKAAQLGGEIYTPMGSIRAGNEDGTIPAWTGGITEDMIPEGYQEGDHHPDPFAGDEKLFTIDASNYQQYAEHLTVGQIALFKAYPDRFKMHIYPTRRSASYPQHVLDAVKANATRAELIQEGNGIKGAAIGIPFPFPENGLQLIWNSITRYRGVSVEREVGQAAPLPDGDYVLVKLKDELHHIYNQPDMTPEKLEEGNVLFLFRQNVTAPARLAGTALLVHETMDQVKEPRKAWTYNTGQRRVRRAPNVAYDAPGTASDGLRTTDDFDMFNGAPDRYNWTITGKKEIYIPYNTYKLHSDEVTYDEIIQPGVINSDLVRYEKHRVWVLEANLKEDTRHQYKKRVFYIDEDSWQIAAEEMYDERGELWRVAMAYLVNYYDVPTLWSTLEAYYDLPSGRYLVIGLDNQENMYNFKVEFSDSHFTPSALRRAGIR</sequence>
<dbReference type="Pfam" id="PF07044">
    <property type="entry name" value="DUF1329"/>
    <property type="match status" value="1"/>
</dbReference>
<proteinExistence type="predicted"/>
<feature type="signal peptide" evidence="1">
    <location>
        <begin position="1"/>
        <end position="25"/>
    </location>
</feature>
<protein>
    <submittedName>
        <fullName evidence="2">DUF1329 domain-containing protein</fullName>
    </submittedName>
</protein>
<organism evidence="2 3">
    <name type="scientific">Kangiella aquimarina</name>
    <dbReference type="NCBI Taxonomy" id="261965"/>
    <lineage>
        <taxon>Bacteria</taxon>
        <taxon>Pseudomonadati</taxon>
        <taxon>Pseudomonadota</taxon>
        <taxon>Gammaproteobacteria</taxon>
        <taxon>Kangiellales</taxon>
        <taxon>Kangiellaceae</taxon>
        <taxon>Kangiella</taxon>
    </lineage>
</organism>